<sequence length="69" mass="7700">MPSTSSQGKAIYSNTFLRNPSTFFPFSILFWSRCEETLLPKEWVFENLGFTYGVGADGYFGSGVLCGEL</sequence>
<organism evidence="1 2">
    <name type="scientific">Babjeviella inositovora NRRL Y-12698</name>
    <dbReference type="NCBI Taxonomy" id="984486"/>
    <lineage>
        <taxon>Eukaryota</taxon>
        <taxon>Fungi</taxon>
        <taxon>Dikarya</taxon>
        <taxon>Ascomycota</taxon>
        <taxon>Saccharomycotina</taxon>
        <taxon>Pichiomycetes</taxon>
        <taxon>Serinales incertae sedis</taxon>
        <taxon>Babjeviella</taxon>
    </lineage>
</organism>
<protein>
    <submittedName>
        <fullName evidence="1">Uncharacterized protein</fullName>
    </submittedName>
</protein>
<reference evidence="2" key="1">
    <citation type="submission" date="2016-05" db="EMBL/GenBank/DDBJ databases">
        <title>Comparative genomics of biotechnologically important yeasts.</title>
        <authorList>
            <consortium name="DOE Joint Genome Institute"/>
            <person name="Riley R."/>
            <person name="Haridas S."/>
            <person name="Wolfe K.H."/>
            <person name="Lopes M.R."/>
            <person name="Hittinger C.T."/>
            <person name="Goker M."/>
            <person name="Salamov A."/>
            <person name="Wisecaver J."/>
            <person name="Long T.M."/>
            <person name="Aerts A.L."/>
            <person name="Barry K."/>
            <person name="Choi C."/>
            <person name="Clum A."/>
            <person name="Coughlan A.Y."/>
            <person name="Deshpande S."/>
            <person name="Douglass A.P."/>
            <person name="Hanson S.J."/>
            <person name="Klenk H.-P."/>
            <person name="Labutti K."/>
            <person name="Lapidus A."/>
            <person name="Lindquist E."/>
            <person name="Lipzen A."/>
            <person name="Meier-Kolthoff J.P."/>
            <person name="Ohm R.A."/>
            <person name="Otillar R.P."/>
            <person name="Pangilinan J."/>
            <person name="Peng Y."/>
            <person name="Rokas A."/>
            <person name="Rosa C.A."/>
            <person name="Scheuner C."/>
            <person name="Sibirny A.A."/>
            <person name="Slot J.C."/>
            <person name="Stielow J.B."/>
            <person name="Sun H."/>
            <person name="Kurtzman C.P."/>
            <person name="Blackwell M."/>
            <person name="Grigoriev I.V."/>
            <person name="Jeffries T.W."/>
        </authorList>
    </citation>
    <scope>NUCLEOTIDE SEQUENCE [LARGE SCALE GENOMIC DNA]</scope>
    <source>
        <strain evidence="2">NRRL Y-12698</strain>
    </source>
</reference>
<evidence type="ECO:0000313" key="2">
    <source>
        <dbReference type="Proteomes" id="UP000094336"/>
    </source>
</evidence>
<dbReference type="Proteomes" id="UP000094336">
    <property type="component" value="Unassembled WGS sequence"/>
</dbReference>
<evidence type="ECO:0000313" key="1">
    <source>
        <dbReference type="EMBL" id="ODQ82225.1"/>
    </source>
</evidence>
<gene>
    <name evidence="1" type="ORF">BABINDRAFT_158865</name>
</gene>
<dbReference type="GeneID" id="30145176"/>
<dbReference type="AlphaFoldDB" id="A0A1E3QX16"/>
<dbReference type="EMBL" id="KV454426">
    <property type="protein sequence ID" value="ODQ82225.1"/>
    <property type="molecule type" value="Genomic_DNA"/>
</dbReference>
<proteinExistence type="predicted"/>
<keyword evidence="2" id="KW-1185">Reference proteome</keyword>
<accession>A0A1E3QX16</accession>
<dbReference type="RefSeq" id="XP_018987553.1">
    <property type="nucleotide sequence ID" value="XM_019127323.1"/>
</dbReference>
<name>A0A1E3QX16_9ASCO</name>